<dbReference type="OrthoDB" id="9789398at2"/>
<protein>
    <submittedName>
        <fullName evidence="3">3-oxoacyl-ACP reductase</fullName>
    </submittedName>
</protein>
<dbReference type="Gene3D" id="3.40.50.720">
    <property type="entry name" value="NAD(P)-binding Rossmann-like Domain"/>
    <property type="match status" value="1"/>
</dbReference>
<dbReference type="EMBL" id="MKIP01000057">
    <property type="protein sequence ID" value="OLP58736.1"/>
    <property type="molecule type" value="Genomic_DNA"/>
</dbReference>
<dbReference type="AlphaFoldDB" id="A0A1Q9ATJ2"/>
<dbReference type="PANTHER" id="PTHR43639">
    <property type="entry name" value="OXIDOREDUCTASE, SHORT-CHAIN DEHYDROGENASE/REDUCTASE FAMILY (AFU_ORTHOLOGUE AFUA_5G02870)"/>
    <property type="match status" value="1"/>
</dbReference>
<evidence type="ECO:0000256" key="2">
    <source>
        <dbReference type="ARBA" id="ARBA00023002"/>
    </source>
</evidence>
<keyword evidence="2" id="KW-0560">Oxidoreductase</keyword>
<evidence type="ECO:0000256" key="1">
    <source>
        <dbReference type="ARBA" id="ARBA00006484"/>
    </source>
</evidence>
<comment type="similarity">
    <text evidence="1">Belongs to the short-chain dehydrogenases/reductases (SDR) family.</text>
</comment>
<gene>
    <name evidence="3" type="ORF">BJF93_18130</name>
</gene>
<dbReference type="InterPro" id="IPR020904">
    <property type="entry name" value="Sc_DH/Rdtase_CS"/>
</dbReference>
<sequence length="256" mass="26366">MTMEAARYRDLADRGVLITGGASGIGAALVAGFVAQGARVAFIDIDEAAGVALASQLSGTARHDPLFFAADLTDTASLKPLVDRIVAILGGLKVLVNNAARDDRHALETISETEWDASLAINLKPLPFMAQAAAPHLKAGSGGAIVNFSSIAFLLNMDDLPAYSAAKAGIVGLTKSLAGRLGPDGIRVNALLPGMVVTERQKALWLTEDSIAAMIGKQCLKRSLMADDMVGPCLFLASDSAAALTAQAIIVDGGVL</sequence>
<dbReference type="SUPFAM" id="SSF51735">
    <property type="entry name" value="NAD(P)-binding Rossmann-fold domains"/>
    <property type="match status" value="1"/>
</dbReference>
<dbReference type="RefSeq" id="WP_075629159.1">
    <property type="nucleotide sequence ID" value="NZ_FOAM01000003.1"/>
</dbReference>
<dbReference type="CDD" id="cd05233">
    <property type="entry name" value="SDR_c"/>
    <property type="match status" value="1"/>
</dbReference>
<dbReference type="Pfam" id="PF13561">
    <property type="entry name" value="adh_short_C2"/>
    <property type="match status" value="1"/>
</dbReference>
<proteinExistence type="inferred from homology"/>
<dbReference type="PRINTS" id="PR00081">
    <property type="entry name" value="GDHRDH"/>
</dbReference>
<dbReference type="FunFam" id="3.40.50.720:FF:000084">
    <property type="entry name" value="Short-chain dehydrogenase reductase"/>
    <property type="match status" value="1"/>
</dbReference>
<dbReference type="InterPro" id="IPR036291">
    <property type="entry name" value="NAD(P)-bd_dom_sf"/>
</dbReference>
<reference evidence="3 4" key="1">
    <citation type="submission" date="2016-09" db="EMBL/GenBank/DDBJ databases">
        <title>Rhizobium sp. nov., a novel species isolated from the rice rhizosphere.</title>
        <authorList>
            <person name="Zhao J."/>
            <person name="Zhang X."/>
        </authorList>
    </citation>
    <scope>NUCLEOTIDE SEQUENCE [LARGE SCALE GENOMIC DNA]</scope>
    <source>
        <strain evidence="3 4">1.7048</strain>
    </source>
</reference>
<dbReference type="PROSITE" id="PS00061">
    <property type="entry name" value="ADH_SHORT"/>
    <property type="match status" value="1"/>
</dbReference>
<comment type="caution">
    <text evidence="3">The sequence shown here is derived from an EMBL/GenBank/DDBJ whole genome shotgun (WGS) entry which is preliminary data.</text>
</comment>
<dbReference type="PRINTS" id="PR00080">
    <property type="entry name" value="SDRFAMILY"/>
</dbReference>
<name>A0A1Q9ATJ2_9HYPH</name>
<dbReference type="GO" id="GO:0016491">
    <property type="term" value="F:oxidoreductase activity"/>
    <property type="evidence" value="ECO:0007669"/>
    <property type="project" value="UniProtKB-KW"/>
</dbReference>
<dbReference type="Proteomes" id="UP000186364">
    <property type="component" value="Unassembled WGS sequence"/>
</dbReference>
<organism evidence="3 4">
    <name type="scientific">Xaviernesmea oryzae</name>
    <dbReference type="NCBI Taxonomy" id="464029"/>
    <lineage>
        <taxon>Bacteria</taxon>
        <taxon>Pseudomonadati</taxon>
        <taxon>Pseudomonadota</taxon>
        <taxon>Alphaproteobacteria</taxon>
        <taxon>Hyphomicrobiales</taxon>
        <taxon>Rhizobiaceae</taxon>
        <taxon>Rhizobium/Agrobacterium group</taxon>
        <taxon>Xaviernesmea</taxon>
    </lineage>
</organism>
<evidence type="ECO:0000313" key="3">
    <source>
        <dbReference type="EMBL" id="OLP58736.1"/>
    </source>
</evidence>
<dbReference type="InterPro" id="IPR002347">
    <property type="entry name" value="SDR_fam"/>
</dbReference>
<evidence type="ECO:0000313" key="4">
    <source>
        <dbReference type="Proteomes" id="UP000186364"/>
    </source>
</evidence>
<keyword evidence="4" id="KW-1185">Reference proteome</keyword>
<dbReference type="PANTHER" id="PTHR43639:SF1">
    <property type="entry name" value="SHORT-CHAIN DEHYDROGENASE_REDUCTASE FAMILY PROTEIN"/>
    <property type="match status" value="1"/>
</dbReference>
<accession>A0A1Q9ATJ2</accession>